<dbReference type="InterPro" id="IPR001173">
    <property type="entry name" value="Glyco_trans_2-like"/>
</dbReference>
<protein>
    <submittedName>
        <fullName evidence="2">Glycosyltransferase</fullName>
    </submittedName>
</protein>
<dbReference type="PANTHER" id="PTHR43685">
    <property type="entry name" value="GLYCOSYLTRANSFERASE"/>
    <property type="match status" value="1"/>
</dbReference>
<dbReference type="Gene3D" id="3.90.550.10">
    <property type="entry name" value="Spore Coat Polysaccharide Biosynthesis Protein SpsA, Chain A"/>
    <property type="match status" value="1"/>
</dbReference>
<dbReference type="EMBL" id="SWKR01000002">
    <property type="protein sequence ID" value="TKD51872.1"/>
    <property type="molecule type" value="Genomic_DNA"/>
</dbReference>
<feature type="domain" description="Glycosyltransferase 2-like" evidence="1">
    <location>
        <begin position="19"/>
        <end position="129"/>
    </location>
</feature>
<dbReference type="InterPro" id="IPR050834">
    <property type="entry name" value="Glycosyltransf_2"/>
</dbReference>
<dbReference type="SUPFAM" id="SSF53448">
    <property type="entry name" value="Nucleotide-diphospho-sugar transferases"/>
    <property type="match status" value="1"/>
</dbReference>
<reference evidence="2 3" key="1">
    <citation type="submission" date="2019-04" db="EMBL/GenBank/DDBJ databases">
        <authorList>
            <person name="Yang Y."/>
            <person name="Wei D."/>
        </authorList>
    </citation>
    <scope>NUCLEOTIDE SEQUENCE [LARGE SCALE GENOMIC DNA]</scope>
    <source>
        <strain evidence="2 3">L-1-4w-11</strain>
    </source>
</reference>
<evidence type="ECO:0000259" key="1">
    <source>
        <dbReference type="Pfam" id="PF00535"/>
    </source>
</evidence>
<comment type="caution">
    <text evidence="2">The sequence shown here is derived from an EMBL/GenBank/DDBJ whole genome shotgun (WGS) entry which is preliminary data.</text>
</comment>
<dbReference type="OrthoDB" id="9807795at2"/>
<sequence length="326" mass="35853">MADRSGNAMTGKSDLPLVSVIVPCFNHAASVRGAVESALASTHGAIEVIVLDDGSDDDPREALDDLLTDERVRLLRRPHAGSNMARREAIAQSSGAFVAFLDADDRMTPDRIAAQLALAQAHGPRVLVFCGSRLFHRGRSRMTKAVPRAANAPDMTDAFIRGMFRPNSATLLVARDLYDELGGFDPSYRHLETHLQLRAVAAGARVFAPPSIQYEVHRDGHSLSTQSHGEDMERFIAEVDRLRRSPGASPRLRRYCRTRQRINALYLLGCSPTDRRRVLVALRASATTPPSRAVLAILSAIEPLLGTRRPLALIAWLRRLARLLPH</sequence>
<dbReference type="CDD" id="cd00761">
    <property type="entry name" value="Glyco_tranf_GTA_type"/>
    <property type="match status" value="1"/>
</dbReference>
<dbReference type="AlphaFoldDB" id="A0A4U1L508"/>
<name>A0A4U1L508_9SPHN</name>
<dbReference type="InterPro" id="IPR029044">
    <property type="entry name" value="Nucleotide-diphossugar_trans"/>
</dbReference>
<evidence type="ECO:0000313" key="2">
    <source>
        <dbReference type="EMBL" id="TKD51872.1"/>
    </source>
</evidence>
<dbReference type="GO" id="GO:0016740">
    <property type="term" value="F:transferase activity"/>
    <property type="evidence" value="ECO:0007669"/>
    <property type="project" value="UniProtKB-KW"/>
</dbReference>
<dbReference type="PANTHER" id="PTHR43685:SF2">
    <property type="entry name" value="GLYCOSYLTRANSFERASE 2-LIKE DOMAIN-CONTAINING PROTEIN"/>
    <property type="match status" value="1"/>
</dbReference>
<dbReference type="Pfam" id="PF00535">
    <property type="entry name" value="Glycos_transf_2"/>
    <property type="match status" value="1"/>
</dbReference>
<dbReference type="Proteomes" id="UP000309138">
    <property type="component" value="Unassembled WGS sequence"/>
</dbReference>
<keyword evidence="3" id="KW-1185">Reference proteome</keyword>
<proteinExistence type="predicted"/>
<organism evidence="2 3">
    <name type="scientific">Sphingomonas baiyangensis</name>
    <dbReference type="NCBI Taxonomy" id="2572576"/>
    <lineage>
        <taxon>Bacteria</taxon>
        <taxon>Pseudomonadati</taxon>
        <taxon>Pseudomonadota</taxon>
        <taxon>Alphaproteobacteria</taxon>
        <taxon>Sphingomonadales</taxon>
        <taxon>Sphingomonadaceae</taxon>
        <taxon>Sphingomonas</taxon>
    </lineage>
</organism>
<keyword evidence="2" id="KW-0808">Transferase</keyword>
<dbReference type="RefSeq" id="WP_136943806.1">
    <property type="nucleotide sequence ID" value="NZ_SWKR01000002.1"/>
</dbReference>
<gene>
    <name evidence="2" type="ORF">FBR43_14820</name>
</gene>
<evidence type="ECO:0000313" key="3">
    <source>
        <dbReference type="Proteomes" id="UP000309138"/>
    </source>
</evidence>
<accession>A0A4U1L508</accession>